<organism evidence="2 3">
    <name type="scientific">Senna tora</name>
    <dbReference type="NCBI Taxonomy" id="362788"/>
    <lineage>
        <taxon>Eukaryota</taxon>
        <taxon>Viridiplantae</taxon>
        <taxon>Streptophyta</taxon>
        <taxon>Embryophyta</taxon>
        <taxon>Tracheophyta</taxon>
        <taxon>Spermatophyta</taxon>
        <taxon>Magnoliopsida</taxon>
        <taxon>eudicotyledons</taxon>
        <taxon>Gunneridae</taxon>
        <taxon>Pentapetalae</taxon>
        <taxon>rosids</taxon>
        <taxon>fabids</taxon>
        <taxon>Fabales</taxon>
        <taxon>Fabaceae</taxon>
        <taxon>Caesalpinioideae</taxon>
        <taxon>Cassia clade</taxon>
        <taxon>Senna</taxon>
    </lineage>
</organism>
<dbReference type="Proteomes" id="UP000634136">
    <property type="component" value="Unassembled WGS sequence"/>
</dbReference>
<proteinExistence type="predicted"/>
<keyword evidence="3" id="KW-1185">Reference proteome</keyword>
<gene>
    <name evidence="2" type="ORF">G2W53_004497</name>
</gene>
<reference evidence="2" key="1">
    <citation type="submission" date="2020-09" db="EMBL/GenBank/DDBJ databases">
        <title>Genome-Enabled Discovery of Anthraquinone Biosynthesis in Senna tora.</title>
        <authorList>
            <person name="Kang S.-H."/>
            <person name="Pandey R.P."/>
            <person name="Lee C.-M."/>
            <person name="Sim J.-S."/>
            <person name="Jeong J.-T."/>
            <person name="Choi B.-S."/>
            <person name="Jung M."/>
            <person name="Ginzburg D."/>
            <person name="Zhao K."/>
            <person name="Won S.Y."/>
            <person name="Oh T.-J."/>
            <person name="Yu Y."/>
            <person name="Kim N.-H."/>
            <person name="Lee O.R."/>
            <person name="Lee T.-H."/>
            <person name="Bashyal P."/>
            <person name="Kim T.-S."/>
            <person name="Lee W.-H."/>
            <person name="Kawkins C."/>
            <person name="Kim C.-K."/>
            <person name="Kim J.S."/>
            <person name="Ahn B.O."/>
            <person name="Rhee S.Y."/>
            <person name="Sohng J.K."/>
        </authorList>
    </citation>
    <scope>NUCLEOTIDE SEQUENCE</scope>
    <source>
        <tissue evidence="2">Leaf</tissue>
    </source>
</reference>
<dbReference type="AlphaFoldDB" id="A0A834XBZ1"/>
<dbReference type="EMBL" id="JAAIUW010000002">
    <property type="protein sequence ID" value="KAF7842199.1"/>
    <property type="molecule type" value="Genomic_DNA"/>
</dbReference>
<dbReference type="PANTHER" id="PTHR46250:SF17">
    <property type="entry name" value="MYB_SANT-LIKE DOMAIN-CONTAINING PROTEIN"/>
    <property type="match status" value="1"/>
</dbReference>
<name>A0A834XBZ1_9FABA</name>
<feature type="region of interest" description="Disordered" evidence="1">
    <location>
        <begin position="104"/>
        <end position="133"/>
    </location>
</feature>
<protein>
    <submittedName>
        <fullName evidence="2">L10-interacting MYB domain-containing protein-like</fullName>
    </submittedName>
</protein>
<evidence type="ECO:0000256" key="1">
    <source>
        <dbReference type="SAM" id="MobiDB-lite"/>
    </source>
</evidence>
<evidence type="ECO:0000313" key="2">
    <source>
        <dbReference type="EMBL" id="KAF7842199.1"/>
    </source>
</evidence>
<evidence type="ECO:0000313" key="3">
    <source>
        <dbReference type="Proteomes" id="UP000634136"/>
    </source>
</evidence>
<sequence length="133" mass="14968">MSWQMHLDLDGTLSESLSMLMMLFGTNTSSMLSEFCFSIQTHPKAAGWLHNAFPHYDELTKVWAKDRATSIGMENTNDMYEGAYTPEPLPEETTEAALGVNEDVYYTEMNPEQGPEASSSSSKKRKRACVDRD</sequence>
<comment type="caution">
    <text evidence="2">The sequence shown here is derived from an EMBL/GenBank/DDBJ whole genome shotgun (WGS) entry which is preliminary data.</text>
</comment>
<dbReference type="PANTHER" id="PTHR46250">
    <property type="entry name" value="MYB/SANT-LIKE DNA-BINDING DOMAIN PROTEIN-RELATED"/>
    <property type="match status" value="1"/>
</dbReference>
<accession>A0A834XBZ1</accession>